<evidence type="ECO:0000313" key="10">
    <source>
        <dbReference type="EMBL" id="MPM28270.1"/>
    </source>
</evidence>
<evidence type="ECO:0000256" key="1">
    <source>
        <dbReference type="ARBA" id="ARBA00004651"/>
    </source>
</evidence>
<dbReference type="PANTHER" id="PTHR30572">
    <property type="entry name" value="MEMBRANE COMPONENT OF TRANSPORTER-RELATED"/>
    <property type="match status" value="1"/>
</dbReference>
<reference evidence="10" key="1">
    <citation type="submission" date="2019-08" db="EMBL/GenBank/DDBJ databases">
        <authorList>
            <person name="Kucharzyk K."/>
            <person name="Murdoch R.W."/>
            <person name="Higgins S."/>
            <person name="Loffler F."/>
        </authorList>
    </citation>
    <scope>NUCLEOTIDE SEQUENCE</scope>
</reference>
<keyword evidence="3 7" id="KW-0812">Transmembrane</keyword>
<feature type="domain" description="ABC3 transporter permease C-terminal" evidence="8">
    <location>
        <begin position="294"/>
        <end position="411"/>
    </location>
</feature>
<evidence type="ECO:0000259" key="8">
    <source>
        <dbReference type="Pfam" id="PF02687"/>
    </source>
</evidence>
<dbReference type="Pfam" id="PF12704">
    <property type="entry name" value="MacB_PCD"/>
    <property type="match status" value="1"/>
</dbReference>
<sequence length="418" mass="48171">MLKHILTIIKNERRQNIGLWIELLIVAIFLWYIVDNVYVTLNNYYKPLGFDTEHTYIMRLGLLNENSYEYVKDIPEETAVGYLHTALERIRQNPMIEAASISLNSSPHIGSNSSSSIYRDTLQTRYGVLNRTVTPDFFRVFRYQSINGSTDELVQALERNELVISPGVVKELFKAGESPVGKQVSFSRSDSAELYRVGAVSDVVRYDNFSSWNTYFAQRMDNDFLGNFSGEWVVGLEFCVRVKPEEDRDFIRSFRLDMTRQLRLGNYYLGEIQSIPVNKKVFQKDDINNLKMRMFVVVFLLINIFLGITGIFWFRTQHRRSEIGLRVSLGDTPGQVLRRYYLEGLLLLTTAMLPAMIVVYILGREGVFATYLMRFTAGRYFIGFIITYALLALMIVLGIRVPARKAVNVPPAEALRDE</sequence>
<organism evidence="10">
    <name type="scientific">bioreactor metagenome</name>
    <dbReference type="NCBI Taxonomy" id="1076179"/>
    <lineage>
        <taxon>unclassified sequences</taxon>
        <taxon>metagenomes</taxon>
        <taxon>ecological metagenomes</taxon>
    </lineage>
</organism>
<dbReference type="InterPro" id="IPR003838">
    <property type="entry name" value="ABC3_permease_C"/>
</dbReference>
<evidence type="ECO:0000259" key="9">
    <source>
        <dbReference type="Pfam" id="PF12704"/>
    </source>
</evidence>
<feature type="transmembrane region" description="Helical" evidence="7">
    <location>
        <begin position="381"/>
        <end position="399"/>
    </location>
</feature>
<evidence type="ECO:0000256" key="3">
    <source>
        <dbReference type="ARBA" id="ARBA00022692"/>
    </source>
</evidence>
<dbReference type="InterPro" id="IPR050250">
    <property type="entry name" value="Macrolide_Exporter_MacB"/>
</dbReference>
<gene>
    <name evidence="10" type="ORF">SDC9_74790</name>
</gene>
<proteinExistence type="inferred from homology"/>
<feature type="transmembrane region" description="Helical" evidence="7">
    <location>
        <begin position="17"/>
        <end position="34"/>
    </location>
</feature>
<evidence type="ECO:0000256" key="2">
    <source>
        <dbReference type="ARBA" id="ARBA00022475"/>
    </source>
</evidence>
<name>A0A644YIR5_9ZZZZ</name>
<comment type="similarity">
    <text evidence="6">Belongs to the ABC-4 integral membrane protein family.</text>
</comment>
<evidence type="ECO:0000256" key="6">
    <source>
        <dbReference type="ARBA" id="ARBA00038076"/>
    </source>
</evidence>
<accession>A0A644YIR5</accession>
<dbReference type="GO" id="GO:0005886">
    <property type="term" value="C:plasma membrane"/>
    <property type="evidence" value="ECO:0007669"/>
    <property type="project" value="UniProtKB-SubCell"/>
</dbReference>
<comment type="caution">
    <text evidence="10">The sequence shown here is derived from an EMBL/GenBank/DDBJ whole genome shotgun (WGS) entry which is preliminary data.</text>
</comment>
<keyword evidence="4 7" id="KW-1133">Transmembrane helix</keyword>
<feature type="transmembrane region" description="Helical" evidence="7">
    <location>
        <begin position="340"/>
        <end position="361"/>
    </location>
</feature>
<dbReference type="Pfam" id="PF02687">
    <property type="entry name" value="FtsX"/>
    <property type="match status" value="1"/>
</dbReference>
<dbReference type="EMBL" id="VSSQ01005209">
    <property type="protein sequence ID" value="MPM28270.1"/>
    <property type="molecule type" value="Genomic_DNA"/>
</dbReference>
<evidence type="ECO:0000256" key="7">
    <source>
        <dbReference type="SAM" id="Phobius"/>
    </source>
</evidence>
<dbReference type="GO" id="GO:0022857">
    <property type="term" value="F:transmembrane transporter activity"/>
    <property type="evidence" value="ECO:0007669"/>
    <property type="project" value="TreeGrafter"/>
</dbReference>
<keyword evidence="2" id="KW-1003">Cell membrane</keyword>
<dbReference type="InterPro" id="IPR025857">
    <property type="entry name" value="MacB_PCD"/>
</dbReference>
<dbReference type="PANTHER" id="PTHR30572:SF4">
    <property type="entry name" value="ABC TRANSPORTER PERMEASE YTRF"/>
    <property type="match status" value="1"/>
</dbReference>
<dbReference type="AlphaFoldDB" id="A0A644YIR5"/>
<keyword evidence="5 7" id="KW-0472">Membrane</keyword>
<feature type="domain" description="MacB-like periplasmic core" evidence="9">
    <location>
        <begin position="87"/>
        <end position="213"/>
    </location>
</feature>
<evidence type="ECO:0000256" key="4">
    <source>
        <dbReference type="ARBA" id="ARBA00022989"/>
    </source>
</evidence>
<evidence type="ECO:0000256" key="5">
    <source>
        <dbReference type="ARBA" id="ARBA00023136"/>
    </source>
</evidence>
<protein>
    <submittedName>
        <fullName evidence="10">Uncharacterized protein</fullName>
    </submittedName>
</protein>
<comment type="subcellular location">
    <subcellularLocation>
        <location evidence="1">Cell membrane</location>
        <topology evidence="1">Multi-pass membrane protein</topology>
    </subcellularLocation>
</comment>
<feature type="transmembrane region" description="Helical" evidence="7">
    <location>
        <begin position="294"/>
        <end position="314"/>
    </location>
</feature>